<proteinExistence type="inferred from homology"/>
<evidence type="ECO:0000256" key="10">
    <source>
        <dbReference type="SAM" id="Phobius"/>
    </source>
</evidence>
<dbReference type="GO" id="GO:0030659">
    <property type="term" value="C:cytoplasmic vesicle membrane"/>
    <property type="evidence" value="ECO:0007669"/>
    <property type="project" value="TreeGrafter"/>
</dbReference>
<dbReference type="PROSITE" id="PS50893">
    <property type="entry name" value="ABC_TRANSPORTER_2"/>
    <property type="match status" value="1"/>
</dbReference>
<comment type="caution">
    <text evidence="12">The sequence shown here is derived from an EMBL/GenBank/DDBJ whole genome shotgun (WGS) entry which is preliminary data.</text>
</comment>
<evidence type="ECO:0000256" key="4">
    <source>
        <dbReference type="ARBA" id="ARBA00022692"/>
    </source>
</evidence>
<keyword evidence="5" id="KW-0547">Nucleotide-binding</keyword>
<feature type="transmembrane region" description="Helical" evidence="10">
    <location>
        <begin position="658"/>
        <end position="681"/>
    </location>
</feature>
<dbReference type="EMBL" id="BMAO01024508">
    <property type="protein sequence ID" value="GFQ95822.1"/>
    <property type="molecule type" value="Genomic_DNA"/>
</dbReference>
<dbReference type="Gene3D" id="3.40.50.300">
    <property type="entry name" value="P-loop containing nucleotide triphosphate hydrolases"/>
    <property type="match status" value="1"/>
</dbReference>
<evidence type="ECO:0000256" key="5">
    <source>
        <dbReference type="ARBA" id="ARBA00022741"/>
    </source>
</evidence>
<evidence type="ECO:0000313" key="13">
    <source>
        <dbReference type="Proteomes" id="UP000887116"/>
    </source>
</evidence>
<evidence type="ECO:0000256" key="2">
    <source>
        <dbReference type="ARBA" id="ARBA00005814"/>
    </source>
</evidence>
<evidence type="ECO:0000256" key="9">
    <source>
        <dbReference type="ARBA" id="ARBA00039188"/>
    </source>
</evidence>
<dbReference type="GO" id="GO:0140359">
    <property type="term" value="F:ABC-type transporter activity"/>
    <property type="evidence" value="ECO:0007669"/>
    <property type="project" value="InterPro"/>
</dbReference>
<dbReference type="PANTHER" id="PTHR48041:SF129">
    <property type="entry name" value="PROTEIN WHITE"/>
    <property type="match status" value="1"/>
</dbReference>
<dbReference type="OrthoDB" id="6417573at2759"/>
<feature type="transmembrane region" description="Helical" evidence="10">
    <location>
        <begin position="518"/>
        <end position="539"/>
    </location>
</feature>
<dbReference type="SMART" id="SM00382">
    <property type="entry name" value="AAA"/>
    <property type="match status" value="1"/>
</dbReference>
<evidence type="ECO:0000256" key="8">
    <source>
        <dbReference type="ARBA" id="ARBA00023136"/>
    </source>
</evidence>
<dbReference type="GO" id="GO:0016887">
    <property type="term" value="F:ATP hydrolysis activity"/>
    <property type="evidence" value="ECO:0007669"/>
    <property type="project" value="InterPro"/>
</dbReference>
<dbReference type="Pfam" id="PF00005">
    <property type="entry name" value="ABC_tran"/>
    <property type="match status" value="1"/>
</dbReference>
<accession>A0A8X6IJS7</accession>
<dbReference type="Proteomes" id="UP000887116">
    <property type="component" value="Unassembled WGS sequence"/>
</dbReference>
<dbReference type="SUPFAM" id="SSF52540">
    <property type="entry name" value="P-loop containing nucleoside triphosphate hydrolases"/>
    <property type="match status" value="1"/>
</dbReference>
<keyword evidence="7 10" id="KW-1133">Transmembrane helix</keyword>
<keyword evidence="13" id="KW-1185">Reference proteome</keyword>
<dbReference type="GO" id="GO:0005886">
    <property type="term" value="C:plasma membrane"/>
    <property type="evidence" value="ECO:0007669"/>
    <property type="project" value="TreeGrafter"/>
</dbReference>
<evidence type="ECO:0000313" key="12">
    <source>
        <dbReference type="EMBL" id="GFQ95822.1"/>
    </source>
</evidence>
<dbReference type="InterPro" id="IPR013525">
    <property type="entry name" value="ABC2_TM"/>
</dbReference>
<dbReference type="InterPro" id="IPR027417">
    <property type="entry name" value="P-loop_NTPase"/>
</dbReference>
<evidence type="ECO:0000256" key="6">
    <source>
        <dbReference type="ARBA" id="ARBA00022840"/>
    </source>
</evidence>
<keyword evidence="4 10" id="KW-0812">Transmembrane</keyword>
<feature type="transmembrane region" description="Helical" evidence="10">
    <location>
        <begin position="628"/>
        <end position="652"/>
    </location>
</feature>
<reference evidence="12" key="1">
    <citation type="submission" date="2020-07" db="EMBL/GenBank/DDBJ databases">
        <title>Multicomponent nature underlies the extraordinary mechanical properties of spider dragline silk.</title>
        <authorList>
            <person name="Kono N."/>
            <person name="Nakamura H."/>
            <person name="Mori M."/>
            <person name="Yoshida Y."/>
            <person name="Ohtoshi R."/>
            <person name="Malay A.D."/>
            <person name="Moran D.A.P."/>
            <person name="Tomita M."/>
            <person name="Numata K."/>
            <person name="Arakawa K."/>
        </authorList>
    </citation>
    <scope>NUCLEOTIDE SEQUENCE</scope>
</reference>
<dbReference type="InterPro" id="IPR003439">
    <property type="entry name" value="ABC_transporter-like_ATP-bd"/>
</dbReference>
<keyword evidence="3" id="KW-0813">Transport</keyword>
<dbReference type="InterPro" id="IPR050352">
    <property type="entry name" value="ABCG_transporters"/>
</dbReference>
<dbReference type="CDD" id="cd03213">
    <property type="entry name" value="ABCG_EPDR"/>
    <property type="match status" value="1"/>
</dbReference>
<evidence type="ECO:0000259" key="11">
    <source>
        <dbReference type="PROSITE" id="PS50893"/>
    </source>
</evidence>
<dbReference type="Pfam" id="PF19055">
    <property type="entry name" value="ABC2_membrane_7"/>
    <property type="match status" value="1"/>
</dbReference>
<dbReference type="GO" id="GO:0005524">
    <property type="term" value="F:ATP binding"/>
    <property type="evidence" value="ECO:0007669"/>
    <property type="project" value="UniProtKB-KW"/>
</dbReference>
<evidence type="ECO:0000256" key="1">
    <source>
        <dbReference type="ARBA" id="ARBA00004141"/>
    </source>
</evidence>
<dbReference type="PROSITE" id="PS00211">
    <property type="entry name" value="ABC_TRANSPORTER_1"/>
    <property type="match status" value="1"/>
</dbReference>
<comment type="similarity">
    <text evidence="2">Belongs to the ABC transporter superfamily. ABCG family. Eye pigment precursor importer (TC 3.A.1.204) subfamily.</text>
</comment>
<dbReference type="PANTHER" id="PTHR48041">
    <property type="entry name" value="ABC TRANSPORTER G FAMILY MEMBER 28"/>
    <property type="match status" value="1"/>
</dbReference>
<dbReference type="AlphaFoldDB" id="A0A8X6IJS7"/>
<feature type="transmembrane region" description="Helical" evidence="10">
    <location>
        <begin position="551"/>
        <end position="574"/>
    </location>
</feature>
<organism evidence="12 13">
    <name type="scientific">Trichonephila clavata</name>
    <name type="common">Joro spider</name>
    <name type="synonym">Nephila clavata</name>
    <dbReference type="NCBI Taxonomy" id="2740835"/>
    <lineage>
        <taxon>Eukaryota</taxon>
        <taxon>Metazoa</taxon>
        <taxon>Ecdysozoa</taxon>
        <taxon>Arthropoda</taxon>
        <taxon>Chelicerata</taxon>
        <taxon>Arachnida</taxon>
        <taxon>Araneae</taxon>
        <taxon>Araneomorphae</taxon>
        <taxon>Entelegynae</taxon>
        <taxon>Araneoidea</taxon>
        <taxon>Nephilidae</taxon>
        <taxon>Trichonephila</taxon>
    </lineage>
</organism>
<dbReference type="InterPro" id="IPR003593">
    <property type="entry name" value="AAA+_ATPase"/>
</dbReference>
<feature type="domain" description="ABC transporter" evidence="11">
    <location>
        <begin position="190"/>
        <end position="433"/>
    </location>
</feature>
<evidence type="ECO:0000256" key="7">
    <source>
        <dbReference type="ARBA" id="ARBA00022989"/>
    </source>
</evidence>
<dbReference type="InterPro" id="IPR017871">
    <property type="entry name" value="ABC_transporter-like_CS"/>
</dbReference>
<keyword evidence="8 10" id="KW-0472">Membrane</keyword>
<name>A0A8X6IJS7_TRICU</name>
<dbReference type="Pfam" id="PF01061">
    <property type="entry name" value="ABC2_membrane"/>
    <property type="match status" value="1"/>
</dbReference>
<sequence>MDTTKITKAENFGEENIERVQVSGPPPGSHRPWKLSSYKLEQHGWHCFRALILTKVHPSDWTLGQADSYGILKRSYRVLQSFWFFYSEFFLSISEKKMTSKKPAFNGEAAYLIQDQNDEIYKNYSTINKITMGKNQDVPNSIQTVYTSQQQSVYTVDKDSFYQRSPSFDPQNRITLSWHNINVYVKPKGRRFSSCRNQYDVNEKKQLLHNVNGEVKPGQLMAIMGASGAGKTTLLNVLTNRNLRLLDVQGEVLINGQSVGESITKLSAYVQQDDLFIGTLTVREHLVFQALLRMDTDLTYAERMTRVDEVILELGLTKCADTRIGVAGRVKGISGGEAKRLAFAAEVLTKPALMFCDEPTSGLDSFMSQSIVSVLKAMAEGGRTIVCTIHQPSSEVFELFDHLFLMAEGRVAFRGRSSRALDFFKRAGYECPINYNPADFFIQNLAIIPGRENESREKVAAIVSQFEKEARTIESSISVNYSIPVPHIKETSRYKASWCSQFRAVLWRSWISLIRDPMLIKVRFLQSLVIGLMLGLVFYKQELNDKGIMNINGALFLILMNSCFGNMFSVINAFTLEQPIFLREHWNGMYRTDIYFLCKTIAEAPVLIFMTAVLICIVYWMAGFNKDFTAFLICLAIMILVSNTAASFGYMISCISGSLNVALSLGTPLIMPLVLFGGFYLNAAISKLYNLWPESSVNEPVEVAAVLVEYQHAKLGEEACLNMFIIVKVPRAFIPC</sequence>
<protein>
    <recommendedName>
        <fullName evidence="9">Protein white</fullName>
    </recommendedName>
</protein>
<gene>
    <name evidence="12" type="ORF">TNCT_571082</name>
</gene>
<evidence type="ECO:0000256" key="3">
    <source>
        <dbReference type="ARBA" id="ARBA00022448"/>
    </source>
</evidence>
<comment type="subcellular location">
    <subcellularLocation>
        <location evidence="1">Membrane</location>
        <topology evidence="1">Multi-pass membrane protein</topology>
    </subcellularLocation>
</comment>
<feature type="transmembrane region" description="Helical" evidence="10">
    <location>
        <begin position="594"/>
        <end position="621"/>
    </location>
</feature>
<dbReference type="InterPro" id="IPR043926">
    <property type="entry name" value="ABCG_dom"/>
</dbReference>
<keyword evidence="6" id="KW-0067">ATP-binding</keyword>